<proteinExistence type="predicted"/>
<name>A0AAW0F6J3_9TRYP</name>
<evidence type="ECO:0000313" key="1">
    <source>
        <dbReference type="EMBL" id="KAK7200996.1"/>
    </source>
</evidence>
<dbReference type="AlphaFoldDB" id="A0AAW0F6J3"/>
<dbReference type="EMBL" id="JAECZO010000010">
    <property type="protein sequence ID" value="KAK7200996.1"/>
    <property type="molecule type" value="Genomic_DNA"/>
</dbReference>
<organism evidence="1 2">
    <name type="scientific">Novymonas esmeraldas</name>
    <dbReference type="NCBI Taxonomy" id="1808958"/>
    <lineage>
        <taxon>Eukaryota</taxon>
        <taxon>Discoba</taxon>
        <taxon>Euglenozoa</taxon>
        <taxon>Kinetoplastea</taxon>
        <taxon>Metakinetoplastina</taxon>
        <taxon>Trypanosomatida</taxon>
        <taxon>Trypanosomatidae</taxon>
        <taxon>Novymonas</taxon>
    </lineage>
</organism>
<dbReference type="Proteomes" id="UP001430356">
    <property type="component" value="Unassembled WGS sequence"/>
</dbReference>
<comment type="caution">
    <text evidence="1">The sequence shown here is derived from an EMBL/GenBank/DDBJ whole genome shotgun (WGS) entry which is preliminary data.</text>
</comment>
<reference evidence="1 2" key="1">
    <citation type="journal article" date="2021" name="MBio">
        <title>A New Model Trypanosomatid, Novymonas esmeraldas: Genomic Perception of Its 'Candidatus Pandoraea novymonadis' Endosymbiont.</title>
        <authorList>
            <person name="Zakharova A."/>
            <person name="Saura A."/>
            <person name="Butenko A."/>
            <person name="Podesvova L."/>
            <person name="Warmusova S."/>
            <person name="Kostygov A.Y."/>
            <person name="Nenarokova A."/>
            <person name="Lukes J."/>
            <person name="Opperdoes F.R."/>
            <person name="Yurchenko V."/>
        </authorList>
    </citation>
    <scope>NUCLEOTIDE SEQUENCE [LARGE SCALE GENOMIC DNA]</scope>
    <source>
        <strain evidence="1 2">E262AT.01</strain>
    </source>
</reference>
<gene>
    <name evidence="1" type="ORF">NESM_000159000</name>
</gene>
<accession>A0AAW0F6J3</accession>
<keyword evidence="2" id="KW-1185">Reference proteome</keyword>
<sequence length="479" mass="52324">MAFSGEAADLPPVEALRPAFHKQADFAAFLVTEYFTKPSKQLEQTRHDDTNGLLPLVSFDSLLPGGDIEQAVGLLCDETHLIDDRHVQVRRPFRVLEKPLLVPAVLAALLHRVLLEKAGVFLSSTTFDLWASTALGFPARVSRLWLDACARVDDAMQRSSLNRFPYRQSAAHTGIHAIKTQASPRGVLFRLWSNACSALSSALGSAFVSAEWCHEHFSQAIERAIRFRREIASSKGTAHRDGRAWGVNLHAAGEPELCSCVVFHAFFRQLGMLFQDAVTSKGMLDSSAQLTSALFVGCLNAFTYYRYSSAKAECLYKLLDTVADVTDGKRLACQFDLKSVTAPQASSYLDRATVLSCDEVFGEILHRRPRKEPRMVVTGALPPFAEMNSSAISIDNIFPFSGVAAPDGQAEGAGGDGDTGFTEVLSDSEEDANYAELTTVILDTSGDDVCAPYLLSSEEAAVKRQVQERLYGSKSLRNS</sequence>
<evidence type="ECO:0000313" key="2">
    <source>
        <dbReference type="Proteomes" id="UP001430356"/>
    </source>
</evidence>
<protein>
    <submittedName>
        <fullName evidence="1">Uncharacterized protein</fullName>
    </submittedName>
</protein>